<keyword evidence="6 17" id="KW-0813">Transport</keyword>
<evidence type="ECO:0000256" key="11">
    <source>
        <dbReference type="ARBA" id="ARBA00022989"/>
    </source>
</evidence>
<comment type="subcellular location">
    <subcellularLocation>
        <location evidence="2 17">Mitochondrion membrane</location>
        <topology evidence="2 17">Multi-pass membrane protein</topology>
    </subcellularLocation>
</comment>
<evidence type="ECO:0000256" key="1">
    <source>
        <dbReference type="ARBA" id="ARBA00003257"/>
    </source>
</evidence>
<geneLocation type="mitochondrion" evidence="20"/>
<feature type="transmembrane region" description="Helical" evidence="17">
    <location>
        <begin position="363"/>
        <end position="396"/>
    </location>
</feature>
<evidence type="ECO:0000256" key="5">
    <source>
        <dbReference type="ARBA" id="ARBA00021006"/>
    </source>
</evidence>
<dbReference type="InterPro" id="IPR001750">
    <property type="entry name" value="ND/Mrp_TM"/>
</dbReference>
<evidence type="ECO:0000256" key="12">
    <source>
        <dbReference type="ARBA" id="ARBA00023027"/>
    </source>
</evidence>
<dbReference type="EC" id="7.1.1.2" evidence="4 17"/>
<dbReference type="PRINTS" id="PR01437">
    <property type="entry name" value="NUOXDRDTASE4"/>
</dbReference>
<feature type="transmembrane region" description="Helical" evidence="17">
    <location>
        <begin position="7"/>
        <end position="32"/>
    </location>
</feature>
<dbReference type="AlphaFoldDB" id="A0A4D6X0N2"/>
<gene>
    <name evidence="20" type="primary">ND4</name>
</gene>
<feature type="transmembrane region" description="Helical" evidence="17">
    <location>
        <begin position="330"/>
        <end position="351"/>
    </location>
</feature>
<dbReference type="GO" id="GO:0042773">
    <property type="term" value="P:ATP synthesis coupled electron transport"/>
    <property type="evidence" value="ECO:0007669"/>
    <property type="project" value="InterPro"/>
</dbReference>
<dbReference type="EMBL" id="MF497734">
    <property type="protein sequence ID" value="QCI09464.1"/>
    <property type="molecule type" value="Genomic_DNA"/>
</dbReference>
<feature type="transmembrane region" description="Helical" evidence="17">
    <location>
        <begin position="82"/>
        <end position="101"/>
    </location>
</feature>
<dbReference type="Pfam" id="PF00361">
    <property type="entry name" value="Proton_antipo_M"/>
    <property type="match status" value="1"/>
</dbReference>
<reference evidence="20" key="1">
    <citation type="journal article" date="2019" name="Syst. Entomol.">
        <title>Higher level phylogeny and evolutionary history of Pentatomomorpha (Hemiptera: Heteroptera) inferred from mitochondrial genome sequences.</title>
        <authorList>
            <person name="Liu Y."/>
            <person name="Li H."/>
            <person name="Song F."/>
            <person name="Zhao Y."/>
            <person name="Wilson J.J."/>
            <person name="Cai W."/>
        </authorList>
    </citation>
    <scope>NUCLEOTIDE SEQUENCE</scope>
</reference>
<feature type="transmembrane region" description="Helical" evidence="17">
    <location>
        <begin position="294"/>
        <end position="318"/>
    </location>
</feature>
<dbReference type="PANTHER" id="PTHR43507">
    <property type="entry name" value="NADH-UBIQUINONE OXIDOREDUCTASE CHAIN 4"/>
    <property type="match status" value="1"/>
</dbReference>
<dbReference type="GO" id="GO:0008137">
    <property type="term" value="F:NADH dehydrogenase (ubiquinone) activity"/>
    <property type="evidence" value="ECO:0007669"/>
    <property type="project" value="UniProtKB-UniRule"/>
</dbReference>
<feature type="transmembrane region" description="Helical" evidence="17">
    <location>
        <begin position="269"/>
        <end position="288"/>
    </location>
</feature>
<feature type="transmembrane region" description="Helical" evidence="17">
    <location>
        <begin position="52"/>
        <end position="70"/>
    </location>
</feature>
<evidence type="ECO:0000256" key="8">
    <source>
        <dbReference type="ARBA" id="ARBA00022692"/>
    </source>
</evidence>
<keyword evidence="9" id="KW-1278">Translocase</keyword>
<evidence type="ECO:0000256" key="13">
    <source>
        <dbReference type="ARBA" id="ARBA00023075"/>
    </source>
</evidence>
<comment type="function">
    <text evidence="1">Core subunit of the mitochondrial membrane respiratory chain NADH dehydrogenase (Complex I) that is believed to belong to the minimal assembly required for catalysis. Complex I functions in the transfer of electrons from NADH to the respiratory chain. The immediate electron acceptor for the enzyme is believed to be ubiquinone.</text>
</comment>
<keyword evidence="12 17" id="KW-0520">NAD</keyword>
<evidence type="ECO:0000256" key="15">
    <source>
        <dbReference type="ARBA" id="ARBA00023136"/>
    </source>
</evidence>
<dbReference type="PANTHER" id="PTHR43507:SF20">
    <property type="entry name" value="NADH-UBIQUINONE OXIDOREDUCTASE CHAIN 4"/>
    <property type="match status" value="1"/>
</dbReference>
<feature type="transmembrane region" description="Helical" evidence="17">
    <location>
        <begin position="178"/>
        <end position="201"/>
    </location>
</feature>
<feature type="transmembrane region" description="Helical" evidence="17">
    <location>
        <begin position="234"/>
        <end position="262"/>
    </location>
</feature>
<sequence>MMKVMLFILFLTLIMFNWWILVISMMILMFSLIMFYPLDFYSFISLYFNMDVLSWGLIMLTCWIMFLMLFSSNKAHINKNNSSELSLVIILMLFILVSVFLVNNMMLFYVAFEASLIPTLFLIFGWGYQPERLTSGYYLLFYTLFGSLPLLLAIFFIFSFNKSLSFSMVTLSSGYLSFYIYLSLVLAFLFKMPMLFFHYWLPKAHVEAPISGSMVLAGILLKLGGYGLIRVFKYMYPCVFLNTIFIMISLFSCFMVGLICMLQVDIKSLIAYSSVAHMGLSIAGILSMKTYGVLGSYVLMLGHGLCSSSLFCLANILYERSHSRSLYVNKGILMIMPVFSLLMFLSSVNNMSSPPTLNLLGEIYIILGLISWDTFSFLFLSLGSFLSCAYSIYMYSSVNHGSFYRGLISFVNMNYREVLLVMLHLFPLNFMVINFNMFMYLL</sequence>
<evidence type="ECO:0000256" key="7">
    <source>
        <dbReference type="ARBA" id="ARBA00022660"/>
    </source>
</evidence>
<dbReference type="GO" id="GO:0048039">
    <property type="term" value="F:ubiquinone binding"/>
    <property type="evidence" value="ECO:0007669"/>
    <property type="project" value="TreeGrafter"/>
</dbReference>
<feature type="transmembrane region" description="Helical" evidence="17">
    <location>
        <begin position="107"/>
        <end position="127"/>
    </location>
</feature>
<proteinExistence type="inferred from homology"/>
<keyword evidence="15 17" id="KW-0472">Membrane</keyword>
<evidence type="ECO:0000256" key="2">
    <source>
        <dbReference type="ARBA" id="ARBA00004225"/>
    </source>
</evidence>
<dbReference type="GO" id="GO:0031966">
    <property type="term" value="C:mitochondrial membrane"/>
    <property type="evidence" value="ECO:0007669"/>
    <property type="project" value="UniProtKB-SubCell"/>
</dbReference>
<evidence type="ECO:0000313" key="20">
    <source>
        <dbReference type="EMBL" id="QCI09464.1"/>
    </source>
</evidence>
<keyword evidence="8 17" id="KW-0812">Transmembrane</keyword>
<comment type="function">
    <text evidence="17">Core subunit of the mitochondrial membrane respiratory chain NADH dehydrogenase (Complex I) which catalyzes electron transfer from NADH through the respiratory chain, using ubiquinone as an electron acceptor. Essential for the catalytic activity and assembly of complex I.</text>
</comment>
<name>A0A4D6X0N2_9HEMI</name>
<dbReference type="InterPro" id="IPR000260">
    <property type="entry name" value="NADH4_N"/>
</dbReference>
<keyword evidence="11 17" id="KW-1133">Transmembrane helix</keyword>
<evidence type="ECO:0000256" key="9">
    <source>
        <dbReference type="ARBA" id="ARBA00022967"/>
    </source>
</evidence>
<feature type="transmembrane region" description="Helical" evidence="17">
    <location>
        <begin position="417"/>
        <end position="441"/>
    </location>
</feature>
<dbReference type="GO" id="GO:0015990">
    <property type="term" value="P:electron transport coupled proton transport"/>
    <property type="evidence" value="ECO:0007669"/>
    <property type="project" value="TreeGrafter"/>
</dbReference>
<feature type="transmembrane region" description="Helical" evidence="17">
    <location>
        <begin position="208"/>
        <end position="228"/>
    </location>
</feature>
<evidence type="ECO:0000256" key="14">
    <source>
        <dbReference type="ARBA" id="ARBA00023128"/>
    </source>
</evidence>
<feature type="domain" description="NADH:quinone oxidoreductase/Mrp antiporter transmembrane" evidence="18">
    <location>
        <begin position="103"/>
        <end position="386"/>
    </location>
</feature>
<evidence type="ECO:0000256" key="16">
    <source>
        <dbReference type="ARBA" id="ARBA00049551"/>
    </source>
</evidence>
<comment type="catalytic activity">
    <reaction evidence="16 17">
        <text>a ubiquinone + NADH + 5 H(+)(in) = a ubiquinol + NAD(+) + 4 H(+)(out)</text>
        <dbReference type="Rhea" id="RHEA:29091"/>
        <dbReference type="Rhea" id="RHEA-COMP:9565"/>
        <dbReference type="Rhea" id="RHEA-COMP:9566"/>
        <dbReference type="ChEBI" id="CHEBI:15378"/>
        <dbReference type="ChEBI" id="CHEBI:16389"/>
        <dbReference type="ChEBI" id="CHEBI:17976"/>
        <dbReference type="ChEBI" id="CHEBI:57540"/>
        <dbReference type="ChEBI" id="CHEBI:57945"/>
        <dbReference type="EC" id="7.1.1.2"/>
    </reaction>
</comment>
<keyword evidence="7 17" id="KW-0679">Respiratory chain</keyword>
<dbReference type="GO" id="GO:0003954">
    <property type="term" value="F:NADH dehydrogenase activity"/>
    <property type="evidence" value="ECO:0007669"/>
    <property type="project" value="TreeGrafter"/>
</dbReference>
<evidence type="ECO:0000256" key="3">
    <source>
        <dbReference type="ARBA" id="ARBA00009025"/>
    </source>
</evidence>
<dbReference type="InterPro" id="IPR003918">
    <property type="entry name" value="NADH_UbQ_OxRdtase"/>
</dbReference>
<evidence type="ECO:0000256" key="17">
    <source>
        <dbReference type="RuleBase" id="RU003297"/>
    </source>
</evidence>
<comment type="similarity">
    <text evidence="3 17">Belongs to the complex I subunit 4 family.</text>
</comment>
<evidence type="ECO:0000259" key="18">
    <source>
        <dbReference type="Pfam" id="PF00361"/>
    </source>
</evidence>
<evidence type="ECO:0000259" key="19">
    <source>
        <dbReference type="Pfam" id="PF01059"/>
    </source>
</evidence>
<feature type="transmembrane region" description="Helical" evidence="17">
    <location>
        <begin position="139"/>
        <end position="158"/>
    </location>
</feature>
<keyword evidence="10 17" id="KW-0249">Electron transport</keyword>
<evidence type="ECO:0000256" key="10">
    <source>
        <dbReference type="ARBA" id="ARBA00022982"/>
    </source>
</evidence>
<feature type="domain" description="NADH:ubiquinone oxidoreductase chain 4 N-terminal" evidence="19">
    <location>
        <begin position="1"/>
        <end position="97"/>
    </location>
</feature>
<accession>A0A4D6X0N2</accession>
<evidence type="ECO:0000256" key="6">
    <source>
        <dbReference type="ARBA" id="ARBA00022448"/>
    </source>
</evidence>
<dbReference type="Pfam" id="PF01059">
    <property type="entry name" value="Oxidored_q5_N"/>
    <property type="match status" value="1"/>
</dbReference>
<keyword evidence="14 17" id="KW-0496">Mitochondrion</keyword>
<protein>
    <recommendedName>
        <fullName evidence="5 17">NADH-ubiquinone oxidoreductase chain 4</fullName>
        <ecNumber evidence="4 17">7.1.1.2</ecNumber>
    </recommendedName>
</protein>
<evidence type="ECO:0000256" key="4">
    <source>
        <dbReference type="ARBA" id="ARBA00012944"/>
    </source>
</evidence>
<keyword evidence="13 17" id="KW-0830">Ubiquinone</keyword>
<organism evidence="20">
    <name type="scientific">Urolabida sp. FS-2019</name>
    <dbReference type="NCBI Taxonomy" id="2575687"/>
    <lineage>
        <taxon>Eukaryota</taxon>
        <taxon>Metazoa</taxon>
        <taxon>Ecdysozoa</taxon>
        <taxon>Arthropoda</taxon>
        <taxon>Hexapoda</taxon>
        <taxon>Insecta</taxon>
        <taxon>Pterygota</taxon>
        <taxon>Neoptera</taxon>
        <taxon>Paraneoptera</taxon>
        <taxon>Hemiptera</taxon>
        <taxon>Heteroptera</taxon>
        <taxon>Panheteroptera</taxon>
        <taxon>Pentatomomorpha</taxon>
        <taxon>Pentatomoidea</taxon>
        <taxon>Urostylididae</taxon>
        <taxon>Urolabida</taxon>
    </lineage>
</organism>